<keyword evidence="2" id="KW-1185">Reference proteome</keyword>
<dbReference type="Proteomes" id="UP000516380">
    <property type="component" value="Chromosome"/>
</dbReference>
<gene>
    <name evidence="1" type="ORF">NIIDMKKI_30090</name>
</gene>
<evidence type="ECO:0000313" key="2">
    <source>
        <dbReference type="Proteomes" id="UP000516380"/>
    </source>
</evidence>
<proteinExistence type="predicted"/>
<evidence type="ECO:0008006" key="3">
    <source>
        <dbReference type="Google" id="ProtNLM"/>
    </source>
</evidence>
<evidence type="ECO:0000313" key="1">
    <source>
        <dbReference type="EMBL" id="BCI87803.1"/>
    </source>
</evidence>
<name>A0A7G1IBW6_MYCKA</name>
<dbReference type="EMBL" id="AP023343">
    <property type="protein sequence ID" value="BCI87803.1"/>
    <property type="molecule type" value="Genomic_DNA"/>
</dbReference>
<organism evidence="1 2">
    <name type="scientific">Mycobacterium kansasii</name>
    <dbReference type="NCBI Taxonomy" id="1768"/>
    <lineage>
        <taxon>Bacteria</taxon>
        <taxon>Bacillati</taxon>
        <taxon>Actinomycetota</taxon>
        <taxon>Actinomycetes</taxon>
        <taxon>Mycobacteriales</taxon>
        <taxon>Mycobacteriaceae</taxon>
        <taxon>Mycobacterium</taxon>
    </lineage>
</organism>
<reference evidence="1 2" key="1">
    <citation type="submission" date="2020-07" db="EMBL/GenBank/DDBJ databases">
        <title>Mycobacterium kansasii (former subtype) with zoonotic potential isolated from diseased indoor pet cat, Japan.</title>
        <authorList>
            <person name="Fukano H."/>
            <person name="Terazono T."/>
            <person name="Hoshino Y."/>
        </authorList>
    </citation>
    <scope>NUCLEOTIDE SEQUENCE [LARGE SCALE GENOMIC DNA]</scope>
    <source>
        <strain evidence="1 2">Kuro-I</strain>
    </source>
</reference>
<protein>
    <recommendedName>
        <fullName evidence="3">PEGA domain-containing protein</fullName>
    </recommendedName>
</protein>
<dbReference type="AlphaFoldDB" id="A0A7G1IBW6"/>
<accession>A0A7G1IBW6</accession>
<sequence>MLPYLTLRLTGVASLTVDVERAGLASLPSSSIAVASDTAAQITLAGLPDGLQVRLDGQPVESIVAVPIGRHQISLVRTG</sequence>